<dbReference type="Pfam" id="PF01551">
    <property type="entry name" value="Peptidase_M23"/>
    <property type="match status" value="1"/>
</dbReference>
<dbReference type="GO" id="GO:0016787">
    <property type="term" value="F:hydrolase activity"/>
    <property type="evidence" value="ECO:0007669"/>
    <property type="project" value="UniProtKB-KW"/>
</dbReference>
<reference evidence="2 3" key="1">
    <citation type="submission" date="2024-04" db="EMBL/GenBank/DDBJ databases">
        <title>Okeanomitos corallinicola gen. &amp; sp. nov. (Nostocales, Cyanobacteria), a new toxic marine heterocyst-forming cyanobacterium from a coral reef.</title>
        <authorList>
            <person name="Li H."/>
            <person name="Li R."/>
            <person name="Kang J."/>
            <person name="Hii K.S."/>
            <person name="Mohamed H.F."/>
            <person name="Xu X."/>
            <person name="Luo Z."/>
        </authorList>
    </citation>
    <scope>NUCLEOTIDE SEQUENCE [LARGE SCALE GENOMIC DNA]</scope>
    <source>
        <strain evidence="2 3">TIOX110</strain>
    </source>
</reference>
<dbReference type="InterPro" id="IPR016047">
    <property type="entry name" value="M23ase_b-sheet_dom"/>
</dbReference>
<keyword evidence="2" id="KW-0378">Hydrolase</keyword>
<gene>
    <name evidence="2" type="ORF">WJM97_08325</name>
</gene>
<protein>
    <submittedName>
        <fullName evidence="2">M23 family metallopeptidase</fullName>
        <ecNumber evidence="2">3.4.24.-</ecNumber>
    </submittedName>
</protein>
<organism evidence="2 3">
    <name type="scientific">Okeanomitos corallinicola TIOX110</name>
    <dbReference type="NCBI Taxonomy" id="3133117"/>
    <lineage>
        <taxon>Bacteria</taxon>
        <taxon>Bacillati</taxon>
        <taxon>Cyanobacteriota</taxon>
        <taxon>Cyanophyceae</taxon>
        <taxon>Nostocales</taxon>
        <taxon>Aphanizomenonaceae</taxon>
        <taxon>Okeanomitos</taxon>
    </lineage>
</organism>
<dbReference type="Proteomes" id="UP001483337">
    <property type="component" value="Chromosome"/>
</dbReference>
<dbReference type="CDD" id="cd12797">
    <property type="entry name" value="M23_peptidase"/>
    <property type="match status" value="1"/>
</dbReference>
<dbReference type="PANTHER" id="PTHR21666:SF290">
    <property type="entry name" value="PEPTIDASE M23 DOMAIN PROTEIN"/>
    <property type="match status" value="1"/>
</dbReference>
<name>A0ABZ2UX54_9CYAN</name>
<dbReference type="SUPFAM" id="SSF51261">
    <property type="entry name" value="Duplicated hybrid motif"/>
    <property type="match status" value="1"/>
</dbReference>
<dbReference type="PANTHER" id="PTHR21666">
    <property type="entry name" value="PEPTIDASE-RELATED"/>
    <property type="match status" value="1"/>
</dbReference>
<feature type="domain" description="M23ase beta-sheet core" evidence="1">
    <location>
        <begin position="82"/>
        <end position="172"/>
    </location>
</feature>
<dbReference type="EC" id="3.4.24.-" evidence="2"/>
<proteinExistence type="predicted"/>
<keyword evidence="3" id="KW-1185">Reference proteome</keyword>
<dbReference type="Gene3D" id="2.70.70.10">
    <property type="entry name" value="Glucose Permease (Domain IIA)"/>
    <property type="match status" value="1"/>
</dbReference>
<dbReference type="EMBL" id="CP150886">
    <property type="protein sequence ID" value="WZB89682.1"/>
    <property type="molecule type" value="Genomic_DNA"/>
</dbReference>
<dbReference type="InterPro" id="IPR050570">
    <property type="entry name" value="Cell_wall_metabolism_enzyme"/>
</dbReference>
<evidence type="ECO:0000259" key="1">
    <source>
        <dbReference type="Pfam" id="PF01551"/>
    </source>
</evidence>
<accession>A0ABZ2UX54</accession>
<evidence type="ECO:0000313" key="2">
    <source>
        <dbReference type="EMBL" id="WZB89682.1"/>
    </source>
</evidence>
<dbReference type="InterPro" id="IPR011055">
    <property type="entry name" value="Dup_hybrid_motif"/>
</dbReference>
<evidence type="ECO:0000313" key="3">
    <source>
        <dbReference type="Proteomes" id="UP001483337"/>
    </source>
</evidence>
<sequence>MNFIYRSLFLCGLISFTGLISIFSKPQSANAELKIKGNQMIAVPLIKTASATTITGYPLTNFTTIALPYGWQIHPITGKVFFHSGVDLVAPVGTQVKASAPGIVVFAKDQGSYGKLVIINHAGGLQTRYAQLETIQVNLGQTIQKDDIIGTVGATGQPTSRETHLHFEIRADEPLGWTAKDPKEYLK</sequence>